<keyword evidence="3" id="KW-0862">Zinc</keyword>
<evidence type="ECO:0000256" key="3">
    <source>
        <dbReference type="ARBA" id="ARBA00022833"/>
    </source>
</evidence>
<accession>A0A7J7K7P7</accession>
<dbReference type="Gene3D" id="1.10.1170.10">
    <property type="entry name" value="Inhibitor Of Apoptosis Protein (2mihbC-IAP-1), Chain A"/>
    <property type="match status" value="1"/>
</dbReference>
<keyword evidence="2 4" id="KW-0863">Zinc-finger</keyword>
<dbReference type="InterPro" id="IPR050784">
    <property type="entry name" value="IAP"/>
</dbReference>
<comment type="caution">
    <text evidence="7">The sequence shown here is derived from an EMBL/GenBank/DDBJ whole genome shotgun (WGS) entry which is preliminary data.</text>
</comment>
<dbReference type="GO" id="GO:0005737">
    <property type="term" value="C:cytoplasm"/>
    <property type="evidence" value="ECO:0007669"/>
    <property type="project" value="TreeGrafter"/>
</dbReference>
<comment type="similarity">
    <text evidence="1">Belongs to the IAP family.</text>
</comment>
<feature type="compositionally biased region" description="Pro residues" evidence="5">
    <location>
        <begin position="112"/>
        <end position="123"/>
    </location>
</feature>
<dbReference type="PANTHER" id="PTHR10044:SF139">
    <property type="entry name" value="DEATH-ASSOCIATED INHIBITOR OF APOPTOSIS 2"/>
    <property type="match status" value="1"/>
</dbReference>
<organism evidence="7 8">
    <name type="scientific">Bugula neritina</name>
    <name type="common">Brown bryozoan</name>
    <name type="synonym">Sertularia neritina</name>
    <dbReference type="NCBI Taxonomy" id="10212"/>
    <lineage>
        <taxon>Eukaryota</taxon>
        <taxon>Metazoa</taxon>
        <taxon>Spiralia</taxon>
        <taxon>Lophotrochozoa</taxon>
        <taxon>Bryozoa</taxon>
        <taxon>Gymnolaemata</taxon>
        <taxon>Cheilostomatida</taxon>
        <taxon>Flustrina</taxon>
        <taxon>Buguloidea</taxon>
        <taxon>Bugulidae</taxon>
        <taxon>Bugula</taxon>
    </lineage>
</organism>
<protein>
    <submittedName>
        <fullName evidence="7">XIAP</fullName>
    </submittedName>
</protein>
<dbReference type="PROSITE" id="PS50143">
    <property type="entry name" value="BIR_REPEAT_2"/>
    <property type="match status" value="1"/>
</dbReference>
<dbReference type="SMART" id="SM00238">
    <property type="entry name" value="BIR"/>
    <property type="match status" value="1"/>
</dbReference>
<evidence type="ECO:0000256" key="1">
    <source>
        <dbReference type="ARBA" id="ARBA00006672"/>
    </source>
</evidence>
<feature type="region of interest" description="Disordered" evidence="5">
    <location>
        <begin position="108"/>
        <end position="131"/>
    </location>
</feature>
<gene>
    <name evidence="7" type="ORF">EB796_007033</name>
</gene>
<dbReference type="AlphaFoldDB" id="A0A7J7K7P7"/>
<keyword evidence="8" id="KW-1185">Reference proteome</keyword>
<evidence type="ECO:0000313" key="8">
    <source>
        <dbReference type="Proteomes" id="UP000593567"/>
    </source>
</evidence>
<dbReference type="GO" id="GO:0005634">
    <property type="term" value="C:nucleus"/>
    <property type="evidence" value="ECO:0007669"/>
    <property type="project" value="TreeGrafter"/>
</dbReference>
<evidence type="ECO:0000259" key="6">
    <source>
        <dbReference type="PROSITE" id="PS50089"/>
    </source>
</evidence>
<evidence type="ECO:0000256" key="2">
    <source>
        <dbReference type="ARBA" id="ARBA00022771"/>
    </source>
</evidence>
<dbReference type="EMBL" id="VXIV02001028">
    <property type="protein sequence ID" value="KAF6034649.1"/>
    <property type="molecule type" value="Genomic_DNA"/>
</dbReference>
<dbReference type="Gene3D" id="3.30.40.10">
    <property type="entry name" value="Zinc/RING finger domain, C3HC4 (zinc finger)"/>
    <property type="match status" value="1"/>
</dbReference>
<reference evidence="7" key="1">
    <citation type="submission" date="2020-06" db="EMBL/GenBank/DDBJ databases">
        <title>Draft genome of Bugula neritina, a colonial animal packing powerful symbionts and potential medicines.</title>
        <authorList>
            <person name="Rayko M."/>
        </authorList>
    </citation>
    <scope>NUCLEOTIDE SEQUENCE [LARGE SCALE GENOMIC DNA]</scope>
    <source>
        <strain evidence="7">Kwan_BN1</strain>
    </source>
</reference>
<keyword evidence="2 4" id="KW-0479">Metal-binding</keyword>
<dbReference type="PANTHER" id="PTHR10044">
    <property type="entry name" value="INHIBITOR OF APOPTOSIS"/>
    <property type="match status" value="1"/>
</dbReference>
<evidence type="ECO:0000256" key="5">
    <source>
        <dbReference type="SAM" id="MobiDB-lite"/>
    </source>
</evidence>
<dbReference type="Proteomes" id="UP000593567">
    <property type="component" value="Unassembled WGS sequence"/>
</dbReference>
<dbReference type="PROSITE" id="PS50089">
    <property type="entry name" value="ZF_RING_2"/>
    <property type="match status" value="1"/>
</dbReference>
<dbReference type="GO" id="GO:0008270">
    <property type="term" value="F:zinc ion binding"/>
    <property type="evidence" value="ECO:0007669"/>
    <property type="project" value="UniProtKB-KW"/>
</dbReference>
<dbReference type="CDD" id="cd00022">
    <property type="entry name" value="BIR"/>
    <property type="match status" value="1"/>
</dbReference>
<evidence type="ECO:0000313" key="7">
    <source>
        <dbReference type="EMBL" id="KAF6034649.1"/>
    </source>
</evidence>
<dbReference type="InterPro" id="IPR001841">
    <property type="entry name" value="Znf_RING"/>
</dbReference>
<evidence type="ECO:0000256" key="4">
    <source>
        <dbReference type="PROSITE-ProRule" id="PRU00175"/>
    </source>
</evidence>
<name>A0A7J7K7P7_BUGNE</name>
<dbReference type="Pfam" id="PF13920">
    <property type="entry name" value="zf-C3HC4_3"/>
    <property type="match status" value="1"/>
</dbReference>
<sequence>MPEDDETFICPQCELRVRNTDPLQGYVSPVEYHISQSPNCPLALTLHDIPGFYPPLDFAVDDAHHVHSQLLDKLATIISLWTGNNSEKVLSLFVSGWLNKSAVPVKEGDTLPVPPSASPPPAGPQDEVKANQARRGIDCRNVYSVVGDQSDVGTTVWERESLGIHTVTHQHPELAVQSSRLATFLTYPQNTSNDVEELVCWGYFYEGKGDSVTCFSCGVVSSDWRRNETVFQRHARSSSNCQFLIGKMRAEAIHAVVRDLGVYEPPAPQDRISVCTSMLYSTIVTTRMLRPRWDSTPVQTALSMGTGREDVRLVVGNRLNFVRPDRQYVADIERDVQISAGEVGARVLSSYQDEVFAHDTSMSRIRERATQLRSQLRCKVCSTSAVGVVFLPCGHLVCCQTCSSSFTCCPLLFTLCCSACAAAMTICPLCRQRITGSIKCRICY</sequence>
<dbReference type="Pfam" id="PF00653">
    <property type="entry name" value="BIR"/>
    <property type="match status" value="1"/>
</dbReference>
<proteinExistence type="inferred from homology"/>
<dbReference type="SUPFAM" id="SSF57924">
    <property type="entry name" value="Inhibitor of apoptosis (IAP) repeat"/>
    <property type="match status" value="1"/>
</dbReference>
<dbReference type="InterPro" id="IPR013083">
    <property type="entry name" value="Znf_RING/FYVE/PHD"/>
</dbReference>
<dbReference type="OrthoDB" id="6063402at2759"/>
<dbReference type="InterPro" id="IPR001370">
    <property type="entry name" value="BIR_rpt"/>
</dbReference>
<feature type="domain" description="RING-type" evidence="6">
    <location>
        <begin position="378"/>
        <end position="411"/>
    </location>
</feature>